<keyword evidence="3" id="KW-1185">Reference proteome</keyword>
<dbReference type="EMBL" id="FOHE01000042">
    <property type="protein sequence ID" value="SET85547.1"/>
    <property type="molecule type" value="Genomic_DNA"/>
</dbReference>
<name>A0A1I0HN73_9BACI</name>
<dbReference type="STRING" id="930131.SAMN05216389_1424"/>
<dbReference type="Proteomes" id="UP000198618">
    <property type="component" value="Unassembled WGS sequence"/>
</dbReference>
<keyword evidence="1" id="KW-0812">Transmembrane</keyword>
<sequence length="44" mass="4876">MNILKAILEPIKNLAITIIAAIIGLGLLYLAWSIFINQDASKFF</sequence>
<keyword evidence="1" id="KW-0472">Membrane</keyword>
<evidence type="ECO:0000256" key="1">
    <source>
        <dbReference type="SAM" id="Phobius"/>
    </source>
</evidence>
<keyword evidence="1" id="KW-1133">Transmembrane helix</keyword>
<organism evidence="2 3">
    <name type="scientific">Oceanobacillus limi</name>
    <dbReference type="NCBI Taxonomy" id="930131"/>
    <lineage>
        <taxon>Bacteria</taxon>
        <taxon>Bacillati</taxon>
        <taxon>Bacillota</taxon>
        <taxon>Bacilli</taxon>
        <taxon>Bacillales</taxon>
        <taxon>Bacillaceae</taxon>
        <taxon>Oceanobacillus</taxon>
    </lineage>
</organism>
<dbReference type="AlphaFoldDB" id="A0A1I0HN73"/>
<gene>
    <name evidence="2" type="ORF">SAMN05216389_1424</name>
</gene>
<accession>A0A1I0HN73</accession>
<evidence type="ECO:0000313" key="2">
    <source>
        <dbReference type="EMBL" id="SET85547.1"/>
    </source>
</evidence>
<protein>
    <submittedName>
        <fullName evidence="2">Uncharacterized protein</fullName>
    </submittedName>
</protein>
<evidence type="ECO:0000313" key="3">
    <source>
        <dbReference type="Proteomes" id="UP000198618"/>
    </source>
</evidence>
<feature type="transmembrane region" description="Helical" evidence="1">
    <location>
        <begin position="14"/>
        <end position="36"/>
    </location>
</feature>
<proteinExistence type="predicted"/>
<reference evidence="2 3" key="1">
    <citation type="submission" date="2016-10" db="EMBL/GenBank/DDBJ databases">
        <authorList>
            <person name="de Groot N.N."/>
        </authorList>
    </citation>
    <scope>NUCLEOTIDE SEQUENCE [LARGE SCALE GENOMIC DNA]</scope>
    <source>
        <strain evidence="2 3">IBRC-M 10780</strain>
    </source>
</reference>